<sequence length="96" mass="10855">MSGSQRYNDEEPKSKDANASHSKDADDNLIPKAFKITSKVIDRGYGINSQIKGHLRCGGTYMSVLCQQDLPSLEARHQKEQAVPPQRKWYLCLHKP</sequence>
<dbReference type="AlphaFoldDB" id="A0A0C9MZA8"/>
<organism evidence="2">
    <name type="scientific">Mucor ambiguus</name>
    <dbReference type="NCBI Taxonomy" id="91626"/>
    <lineage>
        <taxon>Eukaryota</taxon>
        <taxon>Fungi</taxon>
        <taxon>Fungi incertae sedis</taxon>
        <taxon>Mucoromycota</taxon>
        <taxon>Mucoromycotina</taxon>
        <taxon>Mucoromycetes</taxon>
        <taxon>Mucorales</taxon>
        <taxon>Mucorineae</taxon>
        <taxon>Mucoraceae</taxon>
        <taxon>Mucor</taxon>
    </lineage>
</organism>
<protein>
    <submittedName>
        <fullName evidence="2">Uncharacterized protein</fullName>
    </submittedName>
</protein>
<evidence type="ECO:0000313" key="3">
    <source>
        <dbReference type="Proteomes" id="UP000053815"/>
    </source>
</evidence>
<accession>A0A0C9MZA8</accession>
<gene>
    <name evidence="2" type="ORF">MAM1_0233d08462</name>
</gene>
<keyword evidence="3" id="KW-1185">Reference proteome</keyword>
<evidence type="ECO:0000313" key="2">
    <source>
        <dbReference type="EMBL" id="GAN08942.1"/>
    </source>
</evidence>
<feature type="region of interest" description="Disordered" evidence="1">
    <location>
        <begin position="1"/>
        <end position="28"/>
    </location>
</feature>
<dbReference type="EMBL" id="DF836522">
    <property type="protein sequence ID" value="GAN08942.1"/>
    <property type="molecule type" value="Genomic_DNA"/>
</dbReference>
<reference evidence="2" key="1">
    <citation type="submission" date="2014-09" db="EMBL/GenBank/DDBJ databases">
        <title>Draft genome sequence of an oleaginous Mucoromycotina fungus Mucor ambiguus NBRC6742.</title>
        <authorList>
            <person name="Takeda I."/>
            <person name="Yamane N."/>
            <person name="Morita T."/>
            <person name="Tamano K."/>
            <person name="Machida M."/>
            <person name="Baker S."/>
            <person name="Koike H."/>
        </authorList>
    </citation>
    <scope>NUCLEOTIDE SEQUENCE</scope>
    <source>
        <strain evidence="2">NBRC 6742</strain>
    </source>
</reference>
<dbReference type="Proteomes" id="UP000053815">
    <property type="component" value="Unassembled WGS sequence"/>
</dbReference>
<feature type="compositionally biased region" description="Basic and acidic residues" evidence="1">
    <location>
        <begin position="7"/>
        <end position="26"/>
    </location>
</feature>
<evidence type="ECO:0000256" key="1">
    <source>
        <dbReference type="SAM" id="MobiDB-lite"/>
    </source>
</evidence>
<proteinExistence type="predicted"/>
<name>A0A0C9MZA8_9FUNG</name>
<dbReference type="OrthoDB" id="2289379at2759"/>